<protein>
    <submittedName>
        <fullName evidence="2">Uncharacterized protein</fullName>
    </submittedName>
</protein>
<dbReference type="Gene3D" id="3.40.50.10990">
    <property type="entry name" value="GTP cyclohydrolase II"/>
    <property type="match status" value="1"/>
</dbReference>
<gene>
    <name evidence="2" type="ORF">HYPSUDRAFT_209498</name>
</gene>
<accession>A0A0D2LRN2</accession>
<reference evidence="3" key="1">
    <citation type="submission" date="2014-04" db="EMBL/GenBank/DDBJ databases">
        <title>Evolutionary Origins and Diversification of the Mycorrhizal Mutualists.</title>
        <authorList>
            <consortium name="DOE Joint Genome Institute"/>
            <consortium name="Mycorrhizal Genomics Consortium"/>
            <person name="Kohler A."/>
            <person name="Kuo A."/>
            <person name="Nagy L.G."/>
            <person name="Floudas D."/>
            <person name="Copeland A."/>
            <person name="Barry K.W."/>
            <person name="Cichocki N."/>
            <person name="Veneault-Fourrey C."/>
            <person name="LaButti K."/>
            <person name="Lindquist E.A."/>
            <person name="Lipzen A."/>
            <person name="Lundell T."/>
            <person name="Morin E."/>
            <person name="Murat C."/>
            <person name="Riley R."/>
            <person name="Ohm R."/>
            <person name="Sun H."/>
            <person name="Tunlid A."/>
            <person name="Henrissat B."/>
            <person name="Grigoriev I.V."/>
            <person name="Hibbett D.S."/>
            <person name="Martin F."/>
        </authorList>
    </citation>
    <scope>NUCLEOTIDE SEQUENCE [LARGE SCALE GENOMIC DNA]</scope>
    <source>
        <strain evidence="3">FD-334 SS-4</strain>
    </source>
</reference>
<evidence type="ECO:0000313" key="2">
    <source>
        <dbReference type="EMBL" id="KJA13488.1"/>
    </source>
</evidence>
<keyword evidence="3" id="KW-1185">Reference proteome</keyword>
<organism evidence="2 3">
    <name type="scientific">Hypholoma sublateritium (strain FD-334 SS-4)</name>
    <dbReference type="NCBI Taxonomy" id="945553"/>
    <lineage>
        <taxon>Eukaryota</taxon>
        <taxon>Fungi</taxon>
        <taxon>Dikarya</taxon>
        <taxon>Basidiomycota</taxon>
        <taxon>Agaricomycotina</taxon>
        <taxon>Agaricomycetes</taxon>
        <taxon>Agaricomycetidae</taxon>
        <taxon>Agaricales</taxon>
        <taxon>Agaricineae</taxon>
        <taxon>Strophariaceae</taxon>
        <taxon>Hypholoma</taxon>
    </lineage>
</organism>
<evidence type="ECO:0000313" key="3">
    <source>
        <dbReference type="Proteomes" id="UP000054270"/>
    </source>
</evidence>
<feature type="compositionally biased region" description="Polar residues" evidence="1">
    <location>
        <begin position="81"/>
        <end position="95"/>
    </location>
</feature>
<feature type="region of interest" description="Disordered" evidence="1">
    <location>
        <begin position="170"/>
        <end position="231"/>
    </location>
</feature>
<dbReference type="EMBL" id="KN817737">
    <property type="protein sequence ID" value="KJA13488.1"/>
    <property type="molecule type" value="Genomic_DNA"/>
</dbReference>
<feature type="compositionally biased region" description="Basic and acidic residues" evidence="1">
    <location>
        <begin position="183"/>
        <end position="192"/>
    </location>
</feature>
<name>A0A0D2LRN2_HYPSF</name>
<dbReference type="SUPFAM" id="SSF142695">
    <property type="entry name" value="RibA-like"/>
    <property type="match status" value="1"/>
</dbReference>
<dbReference type="Proteomes" id="UP000054270">
    <property type="component" value="Unassembled WGS sequence"/>
</dbReference>
<sequence>MGRLCLESVHRHAVGVCGDEEEPPGPALLVVVSNSRERCHSGRRDSHSISQSYGKSSSLKWAVRKNVGVLTGISPFDSDTDSGQLEPQQPRTPRSSHVDADEGPSTAPLEAPAPLVCRHIDERIPGSTRQRLACWKLDQPIAQAELLAHAAAVRQYPPNPAQIEIKEAADVRPSTAETQAHVKAGEPDDATPRRRRQLRRDVEPSVEERGVESERLGTRRRGVDNSEKGGGGVGVVSTMRCGLVWDFRESRSVFRSISLMLAHIAGNPAFMRDESKELAVRVHDEYTSDLKCGGPDVFVSDICTCKPYLMYAIEECIRGAQKGGVGVVVYFRKLSVKYFVYNLLKRIGDSADKYFKSTQLIACIDKMISMGDVKEDTAAKSRIRILKQYAVLDHLITPVPM</sequence>
<dbReference type="PANTHER" id="PTHR47259">
    <property type="match status" value="1"/>
</dbReference>
<dbReference type="AlphaFoldDB" id="A0A0D2LRN2"/>
<dbReference type="STRING" id="945553.A0A0D2LRN2"/>
<feature type="compositionally biased region" description="Basic and acidic residues" evidence="1">
    <location>
        <begin position="199"/>
        <end position="227"/>
    </location>
</feature>
<dbReference type="OrthoDB" id="57939at2759"/>
<evidence type="ECO:0000256" key="1">
    <source>
        <dbReference type="SAM" id="MobiDB-lite"/>
    </source>
</evidence>
<feature type="region of interest" description="Disordered" evidence="1">
    <location>
        <begin position="74"/>
        <end position="111"/>
    </location>
</feature>
<proteinExistence type="predicted"/>
<dbReference type="InterPro" id="IPR036144">
    <property type="entry name" value="RibA-like_sf"/>
</dbReference>
<dbReference type="PANTHER" id="PTHR47259:SF2">
    <property type="entry name" value="URACIL-REGULATED PROTEIN 1"/>
    <property type="match status" value="1"/>
</dbReference>